<evidence type="ECO:0000313" key="3">
    <source>
        <dbReference type="Proteomes" id="UP000323856"/>
    </source>
</evidence>
<organism evidence="2 3">
    <name type="scientific">Paeniglutamicibacter gangotriensis</name>
    <dbReference type="NCBI Taxonomy" id="254787"/>
    <lineage>
        <taxon>Bacteria</taxon>
        <taxon>Bacillati</taxon>
        <taxon>Actinomycetota</taxon>
        <taxon>Actinomycetes</taxon>
        <taxon>Micrococcales</taxon>
        <taxon>Micrococcaceae</taxon>
        <taxon>Paeniglutamicibacter</taxon>
    </lineage>
</organism>
<reference evidence="2 3" key="1">
    <citation type="submission" date="2019-07" db="EMBL/GenBank/DDBJ databases">
        <title>Analysis of the biochemical properties, biological activity and biotechnological potential of siderophores and biosurfactants produced by Antarctic psychrotolerant bacteria.</title>
        <authorList>
            <person name="Styczynski M."/>
            <person name="Krucon T."/>
            <person name="Decewicz P."/>
            <person name="Dziewit L."/>
        </authorList>
    </citation>
    <scope>NUCLEOTIDE SEQUENCE [LARGE SCALE GENOMIC DNA]</scope>
    <source>
        <strain evidence="2 3">ANT_H27</strain>
    </source>
</reference>
<dbReference type="EMBL" id="VOBL01000030">
    <property type="protein sequence ID" value="KAA0973302.1"/>
    <property type="molecule type" value="Genomic_DNA"/>
</dbReference>
<sequence>MVSLMRDQAGAGAVGEVLISALAPLSIVGAMTLSLYTGHLMFFATATRMPALVTHTRYSSSWLWNQTPQAGRCTMIA</sequence>
<feature type="transmembrane region" description="Helical" evidence="1">
    <location>
        <begin position="12"/>
        <end position="36"/>
    </location>
</feature>
<dbReference type="AlphaFoldDB" id="A0A5B0E4T4"/>
<protein>
    <submittedName>
        <fullName evidence="2">Uncharacterized protein</fullName>
    </submittedName>
</protein>
<keyword evidence="1" id="KW-1133">Transmembrane helix</keyword>
<dbReference type="RefSeq" id="WP_149620929.1">
    <property type="nucleotide sequence ID" value="NZ_VOBL01000030.1"/>
</dbReference>
<keyword evidence="1" id="KW-0472">Membrane</keyword>
<name>A0A5B0E4T4_9MICC</name>
<evidence type="ECO:0000313" key="2">
    <source>
        <dbReference type="EMBL" id="KAA0973302.1"/>
    </source>
</evidence>
<comment type="caution">
    <text evidence="2">The sequence shown here is derived from an EMBL/GenBank/DDBJ whole genome shotgun (WGS) entry which is preliminary data.</text>
</comment>
<proteinExistence type="predicted"/>
<evidence type="ECO:0000256" key="1">
    <source>
        <dbReference type="SAM" id="Phobius"/>
    </source>
</evidence>
<dbReference type="Proteomes" id="UP000323856">
    <property type="component" value="Unassembled WGS sequence"/>
</dbReference>
<gene>
    <name evidence="2" type="ORF">FQ154_18920</name>
</gene>
<accession>A0A5B0E4T4</accession>
<keyword evidence="1" id="KW-0812">Transmembrane</keyword>